<dbReference type="InterPro" id="IPR048079">
    <property type="entry name" value="PA2485-like"/>
</dbReference>
<dbReference type="RefSeq" id="WP_277425981.1">
    <property type="nucleotide sequence ID" value="NZ_DAMCCE010000006.1"/>
</dbReference>
<dbReference type="Proteomes" id="UP000199460">
    <property type="component" value="Unassembled WGS sequence"/>
</dbReference>
<name>A0A1H0R4Q8_9GAMM</name>
<dbReference type="EMBL" id="FNJJ01000003">
    <property type="protein sequence ID" value="SDP24119.1"/>
    <property type="molecule type" value="Genomic_DNA"/>
</dbReference>
<keyword evidence="2" id="KW-1185">Reference proteome</keyword>
<reference evidence="2" key="1">
    <citation type="submission" date="2016-10" db="EMBL/GenBank/DDBJ databases">
        <authorList>
            <person name="Varghese N."/>
            <person name="Submissions S."/>
        </authorList>
    </citation>
    <scope>NUCLEOTIDE SEQUENCE [LARGE SCALE GENOMIC DNA]</scope>
    <source>
        <strain evidence="2">JCM 18416</strain>
    </source>
</reference>
<evidence type="ECO:0000313" key="2">
    <source>
        <dbReference type="Proteomes" id="UP000199460"/>
    </source>
</evidence>
<evidence type="ECO:0000313" key="1">
    <source>
        <dbReference type="EMBL" id="SDP24119.1"/>
    </source>
</evidence>
<accession>A0A1H0R4Q8</accession>
<protein>
    <submittedName>
        <fullName evidence="1">Uncharacterized protein</fullName>
    </submittedName>
</protein>
<sequence>MSIYAALASFAAASAFQTAAPARTEQVAPAARDVRPS</sequence>
<proteinExistence type="predicted"/>
<gene>
    <name evidence="1" type="ORF">SAMN05216213_103171</name>
</gene>
<organism evidence="1 2">
    <name type="scientific">Ectopseudomonas guguanensis</name>
    <dbReference type="NCBI Taxonomy" id="1198456"/>
    <lineage>
        <taxon>Bacteria</taxon>
        <taxon>Pseudomonadati</taxon>
        <taxon>Pseudomonadota</taxon>
        <taxon>Gammaproteobacteria</taxon>
        <taxon>Pseudomonadales</taxon>
        <taxon>Pseudomonadaceae</taxon>
        <taxon>Ectopseudomonas</taxon>
    </lineage>
</organism>
<dbReference type="GeneID" id="300084286"/>
<dbReference type="NCBIfam" id="NF041598">
    <property type="entry name" value="small_PA2485"/>
    <property type="match status" value="1"/>
</dbReference>
<dbReference type="AlphaFoldDB" id="A0A1H0R4Q8"/>